<dbReference type="InterPro" id="IPR011051">
    <property type="entry name" value="RmlC_Cupin_sf"/>
</dbReference>
<evidence type="ECO:0000313" key="1">
    <source>
        <dbReference type="EMBL" id="RYR52903.1"/>
    </source>
</evidence>
<gene>
    <name evidence="1" type="ORF">Ahy_A06g027765</name>
</gene>
<comment type="caution">
    <text evidence="1">The sequence shown here is derived from an EMBL/GenBank/DDBJ whole genome shotgun (WGS) entry which is preliminary data.</text>
</comment>
<keyword evidence="2" id="KW-1185">Reference proteome</keyword>
<dbReference type="EMBL" id="SDMP01000006">
    <property type="protein sequence ID" value="RYR52903.1"/>
    <property type="molecule type" value="Genomic_DNA"/>
</dbReference>
<dbReference type="Proteomes" id="UP000289738">
    <property type="component" value="Chromosome A06"/>
</dbReference>
<sequence>MIKYIETWNPNNQEFQCAGVALSRFVLRRNALRRPFYSNAPQEIFIYQGPYSIIKYIQEFDGRRMGDGIQETICTAIVKKNLRGLTTEFSYNPQAGILRNVNDLRRGASRGSRAGARISNTWHSRHTLLATIE</sequence>
<organism evidence="1 2">
    <name type="scientific">Arachis hypogaea</name>
    <name type="common">Peanut</name>
    <dbReference type="NCBI Taxonomy" id="3818"/>
    <lineage>
        <taxon>Eukaryota</taxon>
        <taxon>Viridiplantae</taxon>
        <taxon>Streptophyta</taxon>
        <taxon>Embryophyta</taxon>
        <taxon>Tracheophyta</taxon>
        <taxon>Spermatophyta</taxon>
        <taxon>Magnoliopsida</taxon>
        <taxon>eudicotyledons</taxon>
        <taxon>Gunneridae</taxon>
        <taxon>Pentapetalae</taxon>
        <taxon>rosids</taxon>
        <taxon>fabids</taxon>
        <taxon>Fabales</taxon>
        <taxon>Fabaceae</taxon>
        <taxon>Papilionoideae</taxon>
        <taxon>50 kb inversion clade</taxon>
        <taxon>dalbergioids sensu lato</taxon>
        <taxon>Dalbergieae</taxon>
        <taxon>Pterocarpus clade</taxon>
        <taxon>Arachis</taxon>
    </lineage>
</organism>
<protein>
    <submittedName>
        <fullName evidence="1">Uncharacterized protein</fullName>
    </submittedName>
</protein>
<dbReference type="SUPFAM" id="SSF51182">
    <property type="entry name" value="RmlC-like cupins"/>
    <property type="match status" value="1"/>
</dbReference>
<evidence type="ECO:0000313" key="2">
    <source>
        <dbReference type="Proteomes" id="UP000289738"/>
    </source>
</evidence>
<dbReference type="InterPro" id="IPR014710">
    <property type="entry name" value="RmlC-like_jellyroll"/>
</dbReference>
<accession>A0A445CPV0</accession>
<name>A0A445CPV0_ARAHY</name>
<dbReference type="AlphaFoldDB" id="A0A445CPV0"/>
<proteinExistence type="predicted"/>
<dbReference type="Gene3D" id="2.60.120.10">
    <property type="entry name" value="Jelly Rolls"/>
    <property type="match status" value="1"/>
</dbReference>
<reference evidence="1 2" key="1">
    <citation type="submission" date="2019-01" db="EMBL/GenBank/DDBJ databases">
        <title>Sequencing of cultivated peanut Arachis hypogaea provides insights into genome evolution and oil improvement.</title>
        <authorList>
            <person name="Chen X."/>
        </authorList>
    </citation>
    <scope>NUCLEOTIDE SEQUENCE [LARGE SCALE GENOMIC DNA]</scope>
    <source>
        <strain evidence="2">cv. Fuhuasheng</strain>
        <tissue evidence="1">Leaves</tissue>
    </source>
</reference>